<accession>A0A2N4UW19</accession>
<reference evidence="1 2" key="1">
    <citation type="journal article" date="2018" name="Syst. Appl. Microbiol.">
        <title>Photobacterium carnosum sp. nov., isolated from spoiled modified atmosphere packaged poultry meat.</title>
        <authorList>
            <person name="Hilgarth M."/>
            <person name="Fuertes S."/>
            <person name="Ehrmann M."/>
            <person name="Vogel R.F."/>
        </authorList>
    </citation>
    <scope>NUCLEOTIDE SEQUENCE [LARGE SCALE GENOMIC DNA]</scope>
    <source>
        <strain evidence="1 2">TMW 2.2021</strain>
    </source>
</reference>
<keyword evidence="2" id="KW-1185">Reference proteome</keyword>
<evidence type="ECO:0000313" key="2">
    <source>
        <dbReference type="Proteomes" id="UP000234420"/>
    </source>
</evidence>
<organism evidence="1 2">
    <name type="scientific">Photobacterium carnosum</name>
    <dbReference type="NCBI Taxonomy" id="2023717"/>
    <lineage>
        <taxon>Bacteria</taxon>
        <taxon>Pseudomonadati</taxon>
        <taxon>Pseudomonadota</taxon>
        <taxon>Gammaproteobacteria</taxon>
        <taxon>Vibrionales</taxon>
        <taxon>Vibrionaceae</taxon>
        <taxon>Photobacterium</taxon>
    </lineage>
</organism>
<evidence type="ECO:0000313" key="1">
    <source>
        <dbReference type="EMBL" id="PLC59221.1"/>
    </source>
</evidence>
<dbReference type="Proteomes" id="UP000234420">
    <property type="component" value="Unassembled WGS sequence"/>
</dbReference>
<dbReference type="AlphaFoldDB" id="A0A2N4UW19"/>
<gene>
    <name evidence="1" type="ORF">CIK00_02855</name>
</gene>
<proteinExistence type="predicted"/>
<comment type="caution">
    <text evidence="1">The sequence shown here is derived from an EMBL/GenBank/DDBJ whole genome shotgun (WGS) entry which is preliminary data.</text>
</comment>
<sequence>MLLTNNINGILRNKCLTFGVLVDDLIVVNRKLDMLDAPIKEGKDPDVVSPCSTTLNPESLERKQALLDVERTLIGFVEVANSLFQVGARVVYFDKFNNKESALSKLVEVYVAKRYSHINFSDDDIEHLIDNIIQVSMIDISKLRLSSHILTQLCQHGHCDPSFQ</sequence>
<dbReference type="EMBL" id="NPIB01000002">
    <property type="protein sequence ID" value="PLC59221.1"/>
    <property type="molecule type" value="Genomic_DNA"/>
</dbReference>
<name>A0A2N4UW19_9GAMM</name>
<protein>
    <submittedName>
        <fullName evidence="1">Uncharacterized protein</fullName>
    </submittedName>
</protein>